<dbReference type="InterPro" id="IPR010525">
    <property type="entry name" value="ARF_dom"/>
</dbReference>
<dbReference type="PANTHER" id="PTHR31384">
    <property type="entry name" value="AUXIN RESPONSE FACTOR 4-RELATED"/>
    <property type="match status" value="1"/>
</dbReference>
<reference evidence="2" key="1">
    <citation type="submission" date="2021-01" db="UniProtKB">
        <authorList>
            <consortium name="EnsemblPlants"/>
        </authorList>
    </citation>
    <scope>IDENTIFICATION</scope>
</reference>
<dbReference type="GO" id="GO:0005634">
    <property type="term" value="C:nucleus"/>
    <property type="evidence" value="ECO:0007669"/>
    <property type="project" value="InterPro"/>
</dbReference>
<dbReference type="Gene3D" id="2.30.30.1040">
    <property type="match status" value="1"/>
</dbReference>
<sequence length="192" mass="21931">MRFKMPFETEDSSRISWFMGTISAAQVADPVRRPNSPWRLLQVAWDEPDFLQDVKRVSPWLVEVASNMPSVHLTPFSPPRKKLRLPQHPDFLLLWQFPVLQHSEFPSAGHFPFPPFANNLLGTNCPFPAGIQGARRGHFNKLQSDLFPVKFRQLSKAPGPDTSSNFPSNKCQENDDRCCSLMMGRDVPEKNQ</sequence>
<dbReference type="EnsemblPlants" id="Kaladp0033s0012.1.v1.1">
    <property type="protein sequence ID" value="Kaladp0033s0012.1.v1.1"/>
    <property type="gene ID" value="Kaladp0033s0012.v1.1"/>
</dbReference>
<dbReference type="GO" id="GO:0006355">
    <property type="term" value="P:regulation of DNA-templated transcription"/>
    <property type="evidence" value="ECO:0007669"/>
    <property type="project" value="InterPro"/>
</dbReference>
<organism evidence="2 3">
    <name type="scientific">Kalanchoe fedtschenkoi</name>
    <name type="common">Lavender scallops</name>
    <name type="synonym">South American air plant</name>
    <dbReference type="NCBI Taxonomy" id="63787"/>
    <lineage>
        <taxon>Eukaryota</taxon>
        <taxon>Viridiplantae</taxon>
        <taxon>Streptophyta</taxon>
        <taxon>Embryophyta</taxon>
        <taxon>Tracheophyta</taxon>
        <taxon>Spermatophyta</taxon>
        <taxon>Magnoliopsida</taxon>
        <taxon>eudicotyledons</taxon>
        <taxon>Gunneridae</taxon>
        <taxon>Pentapetalae</taxon>
        <taxon>Saxifragales</taxon>
        <taxon>Crassulaceae</taxon>
        <taxon>Kalanchoe</taxon>
    </lineage>
</organism>
<evidence type="ECO:0000313" key="2">
    <source>
        <dbReference type="EnsemblPlants" id="Kaladp0033s0012.1.v1.1"/>
    </source>
</evidence>
<dbReference type="Pfam" id="PF06507">
    <property type="entry name" value="ARF_AD"/>
    <property type="match status" value="1"/>
</dbReference>
<dbReference type="GO" id="GO:0009725">
    <property type="term" value="P:response to hormone"/>
    <property type="evidence" value="ECO:0007669"/>
    <property type="project" value="InterPro"/>
</dbReference>
<dbReference type="InterPro" id="IPR044835">
    <property type="entry name" value="ARF_plant"/>
</dbReference>
<keyword evidence="3" id="KW-1185">Reference proteome</keyword>
<evidence type="ECO:0000259" key="1">
    <source>
        <dbReference type="Pfam" id="PF06507"/>
    </source>
</evidence>
<proteinExistence type="predicted"/>
<dbReference type="Proteomes" id="UP000594263">
    <property type="component" value="Unplaced"/>
</dbReference>
<dbReference type="Gramene" id="Kaladp0033s0012.1.v1.1">
    <property type="protein sequence ID" value="Kaladp0033s0012.1.v1.1"/>
    <property type="gene ID" value="Kaladp0033s0012.v1.1"/>
</dbReference>
<protein>
    <recommendedName>
        <fullName evidence="1">Auxin response factor domain-containing protein</fullName>
    </recommendedName>
</protein>
<accession>A0A7N0TCL7</accession>
<dbReference type="GO" id="GO:0003677">
    <property type="term" value="F:DNA binding"/>
    <property type="evidence" value="ECO:0007669"/>
    <property type="project" value="InterPro"/>
</dbReference>
<dbReference type="FunFam" id="2.30.30.1040:FF:000002">
    <property type="entry name" value="Auxin response factor"/>
    <property type="match status" value="1"/>
</dbReference>
<evidence type="ECO:0000313" key="3">
    <source>
        <dbReference type="Proteomes" id="UP000594263"/>
    </source>
</evidence>
<dbReference type="PANTHER" id="PTHR31384:SF39">
    <property type="entry name" value="AUXIN RESPONSE FACTOR"/>
    <property type="match status" value="1"/>
</dbReference>
<name>A0A7N0TCL7_KALFE</name>
<feature type="domain" description="Auxin response factor" evidence="1">
    <location>
        <begin position="1"/>
        <end position="65"/>
    </location>
</feature>
<dbReference type="AlphaFoldDB" id="A0A7N0TCL7"/>